<dbReference type="PANTHER" id="PTHR34291:SF1">
    <property type="entry name" value="HYDROXYPROLINE-RICH GLYCOPROTEIN FAMILY PROTEIN"/>
    <property type="match status" value="1"/>
</dbReference>
<sequence length="157" mass="16881">MIEFLIFLLLLNGEASCAMGRAILESSSNVTQPALISPVSPKHPRPNHSLVAVIVVLMVLATVALICCCYMWERQLRLRIEAARSSTHSLQDPVGDNHSSRPQMGSSPSVIVLLGDDLTRSVAWAVPRRIPASVAAEAANQPTPTHADQALTKLAPK</sequence>
<reference evidence="4" key="1">
    <citation type="submission" date="2020-06" db="EMBL/GenBank/DDBJ databases">
        <title>WGS assembly of Ceratodon purpureus strain R40.</title>
        <authorList>
            <person name="Carey S.B."/>
            <person name="Jenkins J."/>
            <person name="Shu S."/>
            <person name="Lovell J.T."/>
            <person name="Sreedasyam A."/>
            <person name="Maumus F."/>
            <person name="Tiley G.P."/>
            <person name="Fernandez-Pozo N."/>
            <person name="Barry K."/>
            <person name="Chen C."/>
            <person name="Wang M."/>
            <person name="Lipzen A."/>
            <person name="Daum C."/>
            <person name="Saski C.A."/>
            <person name="Payton A.C."/>
            <person name="Mcbreen J.C."/>
            <person name="Conrad R.E."/>
            <person name="Kollar L.M."/>
            <person name="Olsson S."/>
            <person name="Huttunen S."/>
            <person name="Landis J.B."/>
            <person name="Wickett N.J."/>
            <person name="Johnson M.G."/>
            <person name="Rensing S.A."/>
            <person name="Grimwood J."/>
            <person name="Schmutz J."/>
            <person name="Mcdaniel S.F."/>
        </authorList>
    </citation>
    <scope>NUCLEOTIDE SEQUENCE</scope>
    <source>
        <strain evidence="4">R40</strain>
    </source>
</reference>
<keyword evidence="2" id="KW-1133">Transmembrane helix</keyword>
<proteinExistence type="predicted"/>
<keyword evidence="2" id="KW-0472">Membrane</keyword>
<organism evidence="4 5">
    <name type="scientific">Ceratodon purpureus</name>
    <name type="common">Fire moss</name>
    <name type="synonym">Dicranum purpureum</name>
    <dbReference type="NCBI Taxonomy" id="3225"/>
    <lineage>
        <taxon>Eukaryota</taxon>
        <taxon>Viridiplantae</taxon>
        <taxon>Streptophyta</taxon>
        <taxon>Embryophyta</taxon>
        <taxon>Bryophyta</taxon>
        <taxon>Bryophytina</taxon>
        <taxon>Bryopsida</taxon>
        <taxon>Dicranidae</taxon>
        <taxon>Pseudoditrichales</taxon>
        <taxon>Ditrichaceae</taxon>
        <taxon>Ceratodon</taxon>
    </lineage>
</organism>
<dbReference type="EMBL" id="CM026422">
    <property type="protein sequence ID" value="KAG0586603.1"/>
    <property type="molecule type" value="Genomic_DNA"/>
</dbReference>
<accession>A0A8T0IW72</accession>
<dbReference type="Proteomes" id="UP000822688">
    <property type="component" value="Chromosome 2"/>
</dbReference>
<dbReference type="InterPro" id="IPR037699">
    <property type="entry name" value="At5g65660-like"/>
</dbReference>
<evidence type="ECO:0000256" key="1">
    <source>
        <dbReference type="SAM" id="MobiDB-lite"/>
    </source>
</evidence>
<protein>
    <submittedName>
        <fullName evidence="4">Uncharacterized protein</fullName>
    </submittedName>
</protein>
<feature type="region of interest" description="Disordered" evidence="1">
    <location>
        <begin position="87"/>
        <end position="106"/>
    </location>
</feature>
<keyword evidence="2" id="KW-0812">Transmembrane</keyword>
<evidence type="ECO:0000313" key="4">
    <source>
        <dbReference type="EMBL" id="KAG0586603.1"/>
    </source>
</evidence>
<feature type="transmembrane region" description="Helical" evidence="2">
    <location>
        <begin position="50"/>
        <end position="72"/>
    </location>
</feature>
<evidence type="ECO:0000313" key="5">
    <source>
        <dbReference type="Proteomes" id="UP000822688"/>
    </source>
</evidence>
<dbReference type="AlphaFoldDB" id="A0A8T0IW72"/>
<feature type="signal peptide" evidence="3">
    <location>
        <begin position="1"/>
        <end position="17"/>
    </location>
</feature>
<gene>
    <name evidence="4" type="ORF">KC19_2G102900</name>
</gene>
<keyword evidence="5" id="KW-1185">Reference proteome</keyword>
<comment type="caution">
    <text evidence="4">The sequence shown here is derived from an EMBL/GenBank/DDBJ whole genome shotgun (WGS) entry which is preliminary data.</text>
</comment>
<feature type="chain" id="PRO_5035896297" evidence="3">
    <location>
        <begin position="18"/>
        <end position="157"/>
    </location>
</feature>
<keyword evidence="3" id="KW-0732">Signal</keyword>
<name>A0A8T0IW72_CERPU</name>
<evidence type="ECO:0000256" key="3">
    <source>
        <dbReference type="SAM" id="SignalP"/>
    </source>
</evidence>
<dbReference type="PANTHER" id="PTHR34291">
    <property type="entry name" value="HYDROXYPROLINE-RICH GLYCOPROTEIN FAMILY PROTEIN"/>
    <property type="match status" value="1"/>
</dbReference>
<feature type="region of interest" description="Disordered" evidence="1">
    <location>
        <begin position="136"/>
        <end position="157"/>
    </location>
</feature>
<evidence type="ECO:0000256" key="2">
    <source>
        <dbReference type="SAM" id="Phobius"/>
    </source>
</evidence>